<reference evidence="1 2" key="1">
    <citation type="submission" date="2018-06" db="EMBL/GenBank/DDBJ databases">
        <title>Genomic Encyclopedia of Archaeal and Bacterial Type Strains, Phase II (KMG-II): from individual species to whole genera.</title>
        <authorList>
            <person name="Goeker M."/>
        </authorList>
    </citation>
    <scope>NUCLEOTIDE SEQUENCE [LARGE SCALE GENOMIC DNA]</scope>
    <source>
        <strain evidence="1 2">DSM 23241</strain>
    </source>
</reference>
<gene>
    <name evidence="1" type="ORF">LX80_01173</name>
</gene>
<evidence type="ECO:0000313" key="2">
    <source>
        <dbReference type="Proteomes" id="UP000249720"/>
    </source>
</evidence>
<proteinExistence type="predicted"/>
<name>A0A2W7RRZ2_9BACT</name>
<protein>
    <recommendedName>
        <fullName evidence="3">Tetratricopeptide repeat protein</fullName>
    </recommendedName>
</protein>
<comment type="caution">
    <text evidence="1">The sequence shown here is derived from an EMBL/GenBank/DDBJ whole genome shotgun (WGS) entry which is preliminary data.</text>
</comment>
<dbReference type="AlphaFoldDB" id="A0A2W7RRZ2"/>
<evidence type="ECO:0000313" key="1">
    <source>
        <dbReference type="EMBL" id="PZX63528.1"/>
    </source>
</evidence>
<dbReference type="OrthoDB" id="714416at2"/>
<dbReference type="EMBL" id="QKZV01000003">
    <property type="protein sequence ID" value="PZX63528.1"/>
    <property type="molecule type" value="Genomic_DNA"/>
</dbReference>
<dbReference type="RefSeq" id="WP_111294225.1">
    <property type="nucleotide sequence ID" value="NZ_QKZV01000003.1"/>
</dbReference>
<sequence length="527" mass="62506">MPNRSTDMLFQLIKSLEKGEKRNFKLYVKRNASGEELKIVQLFDALDKMKDYDEVQLLQKNPSIKKQQLSNMKAHLYKELLSSLRLIQPSDNIVRYAHEQLDFAGILYNKGLYLQSLKLLDKLKEVANSQHQYIYSLLTLQFEKKIESMHITRSMENRAETLSGESEKIYHQLALSNKLSNLALELYSWYIQNGHARDKRDVHAVKVFFESNLPPIHYDELGFYEKLYLYQSYCWYGFILQDLLMYYRYTQKWVSLFHENEIMMRIETGQYIRGMHNLLGAQFNLNNFDKFNEYLQQFEAFAQSDLGNSNDNIRIQTFVYLNTARINKHFLEGTFTEGLQLVPEIEKHLDEYKLHLDRHRVLVFYYKIACLYFGSGDNEKAIDYLNKIINWKVDLRTDLQCYARLLHLIAHYELGNDNLLEYLIKSVYRFMAKMKNLSIVEEEIFKFIRKSFNLSPKKLLPAFKSLKEKLEQLQGEPLETRSFMYLDIIGWLESKIEGVPVQEVRRRKFLEGRKSGSVGKIKVNSEK</sequence>
<organism evidence="1 2">
    <name type="scientific">Hydrotalea sandarakina</name>
    <dbReference type="NCBI Taxonomy" id="1004304"/>
    <lineage>
        <taxon>Bacteria</taxon>
        <taxon>Pseudomonadati</taxon>
        <taxon>Bacteroidota</taxon>
        <taxon>Chitinophagia</taxon>
        <taxon>Chitinophagales</taxon>
        <taxon>Chitinophagaceae</taxon>
        <taxon>Hydrotalea</taxon>
    </lineage>
</organism>
<accession>A0A2W7RRZ2</accession>
<evidence type="ECO:0008006" key="3">
    <source>
        <dbReference type="Google" id="ProtNLM"/>
    </source>
</evidence>
<keyword evidence="2" id="KW-1185">Reference proteome</keyword>
<dbReference type="Proteomes" id="UP000249720">
    <property type="component" value="Unassembled WGS sequence"/>
</dbReference>